<evidence type="ECO:0000256" key="1">
    <source>
        <dbReference type="SAM" id="Phobius"/>
    </source>
</evidence>
<dbReference type="EMBL" id="ABWK02000018">
    <property type="protein sequence ID" value="EEX68474.1"/>
    <property type="molecule type" value="Genomic_DNA"/>
</dbReference>
<feature type="transmembrane region" description="Helical" evidence="1">
    <location>
        <begin position="20"/>
        <end position="50"/>
    </location>
</feature>
<evidence type="ECO:0000313" key="3">
    <source>
        <dbReference type="Proteomes" id="UP000003671"/>
    </source>
</evidence>
<keyword evidence="1" id="KW-0812">Transmembrane</keyword>
<dbReference type="PATRIC" id="fig|500635.8.peg.1613"/>
<organism evidence="2 3">
    <name type="scientific">Mitsuokella multacida DSM 20544</name>
    <dbReference type="NCBI Taxonomy" id="500635"/>
    <lineage>
        <taxon>Bacteria</taxon>
        <taxon>Bacillati</taxon>
        <taxon>Bacillota</taxon>
        <taxon>Negativicutes</taxon>
        <taxon>Selenomonadales</taxon>
        <taxon>Selenomonadaceae</taxon>
        <taxon>Mitsuokella</taxon>
    </lineage>
</organism>
<keyword evidence="1" id="KW-0472">Membrane</keyword>
<feature type="transmembrane region" description="Helical" evidence="1">
    <location>
        <begin position="103"/>
        <end position="123"/>
    </location>
</feature>
<keyword evidence="1" id="KW-1133">Transmembrane helix</keyword>
<keyword evidence="3" id="KW-1185">Reference proteome</keyword>
<accession>C9KNX8</accession>
<protein>
    <submittedName>
        <fullName evidence="2">Uncharacterized protein</fullName>
    </submittedName>
</protein>
<dbReference type="STRING" id="500635.MITSMUL_04932"/>
<reference evidence="2" key="1">
    <citation type="submission" date="2009-09" db="EMBL/GenBank/DDBJ databases">
        <authorList>
            <person name="Weinstock G."/>
            <person name="Sodergren E."/>
            <person name="Clifton S."/>
            <person name="Fulton L."/>
            <person name="Fulton B."/>
            <person name="Courtney L."/>
            <person name="Fronick C."/>
            <person name="Harrison M."/>
            <person name="Strong C."/>
            <person name="Farmer C."/>
            <person name="Delahaunty K."/>
            <person name="Markovic C."/>
            <person name="Hall O."/>
            <person name="Minx P."/>
            <person name="Tomlinson C."/>
            <person name="Mitreva M."/>
            <person name="Nelson J."/>
            <person name="Hou S."/>
            <person name="Wollam A."/>
            <person name="Pepin K.H."/>
            <person name="Johnson M."/>
            <person name="Bhonagiri V."/>
            <person name="Nash W.E."/>
            <person name="Warren W."/>
            <person name="Chinwalla A."/>
            <person name="Mardis E.R."/>
            <person name="Wilson R.K."/>
        </authorList>
    </citation>
    <scope>NUCLEOTIDE SEQUENCE [LARGE SCALE GENOMIC DNA]</scope>
    <source>
        <strain evidence="2">DSM 20544</strain>
    </source>
</reference>
<dbReference type="Proteomes" id="UP000003671">
    <property type="component" value="Unassembled WGS sequence"/>
</dbReference>
<comment type="caution">
    <text evidence="2">The sequence shown here is derived from an EMBL/GenBank/DDBJ whole genome shotgun (WGS) entry which is preliminary data.</text>
</comment>
<gene>
    <name evidence="2" type="ORF">MITSMUL_04932</name>
</gene>
<dbReference type="HOGENOM" id="CLU_2001276_0_0_9"/>
<dbReference type="AlphaFoldDB" id="C9KNX8"/>
<proteinExistence type="predicted"/>
<name>C9KNX8_9FIRM</name>
<feature type="transmembrane region" description="Helical" evidence="1">
    <location>
        <begin position="57"/>
        <end position="83"/>
    </location>
</feature>
<evidence type="ECO:0000313" key="2">
    <source>
        <dbReference type="EMBL" id="EEX68474.1"/>
    </source>
</evidence>
<sequence length="124" mass="13318">MKEIERNSQEGGVFMDSLKGFLAALAGIGVALGGTLFVIVAALVIIGLFFTGIFAMIGLSITMLAIAIEVGLAYIVGCIIHYIALRVLGWLYDVTHIGWLADYYHRNTAAVVIAVAGVLWIWFG</sequence>